<keyword evidence="3" id="KW-1185">Reference proteome</keyword>
<accession>A0A5C6M8T5</accession>
<reference evidence="2 3" key="1">
    <citation type="submission" date="2019-08" db="EMBL/GenBank/DDBJ databases">
        <title>100 year-old enigma solved: identification of Planctomyces bekefii, the type genus and species of the phylum Planctomycetes.</title>
        <authorList>
            <person name="Svetlana D.N."/>
            <person name="Overmann J."/>
        </authorList>
    </citation>
    <scope>NUCLEOTIDE SEQUENCE [LARGE SCALE GENOMIC DNA]</scope>
    <source>
        <strain evidence="2">Phe10_nw2017</strain>
    </source>
</reference>
<organism evidence="2 3">
    <name type="scientific">Planctomyces bekefii</name>
    <dbReference type="NCBI Taxonomy" id="1653850"/>
    <lineage>
        <taxon>Bacteria</taxon>
        <taxon>Pseudomonadati</taxon>
        <taxon>Planctomycetota</taxon>
        <taxon>Planctomycetia</taxon>
        <taxon>Planctomycetales</taxon>
        <taxon>Planctomycetaceae</taxon>
        <taxon>Planctomyces</taxon>
    </lineage>
</organism>
<keyword evidence="1" id="KW-0812">Transmembrane</keyword>
<dbReference type="AlphaFoldDB" id="A0A5C6M8T5"/>
<feature type="transmembrane region" description="Helical" evidence="1">
    <location>
        <begin position="19"/>
        <end position="40"/>
    </location>
</feature>
<evidence type="ECO:0000256" key="1">
    <source>
        <dbReference type="SAM" id="Phobius"/>
    </source>
</evidence>
<gene>
    <name evidence="2" type="ORF">E3A20_14270</name>
</gene>
<reference evidence="2 3" key="2">
    <citation type="submission" date="2019-08" db="EMBL/GenBank/DDBJ databases">
        <authorList>
            <person name="Henke P."/>
        </authorList>
    </citation>
    <scope>NUCLEOTIDE SEQUENCE [LARGE SCALE GENOMIC DNA]</scope>
    <source>
        <strain evidence="2">Phe10_nw2017</strain>
    </source>
</reference>
<protein>
    <submittedName>
        <fullName evidence="2">Uncharacterized protein</fullName>
    </submittedName>
</protein>
<evidence type="ECO:0000313" key="2">
    <source>
        <dbReference type="EMBL" id="TWW09444.1"/>
    </source>
</evidence>
<dbReference type="EMBL" id="SRHE01000274">
    <property type="protein sequence ID" value="TWW09444.1"/>
    <property type="molecule type" value="Genomic_DNA"/>
</dbReference>
<dbReference type="Proteomes" id="UP000321083">
    <property type="component" value="Unassembled WGS sequence"/>
</dbReference>
<keyword evidence="1" id="KW-0472">Membrane</keyword>
<keyword evidence="1" id="KW-1133">Transmembrane helix</keyword>
<comment type="caution">
    <text evidence="2">The sequence shown here is derived from an EMBL/GenBank/DDBJ whole genome shotgun (WGS) entry which is preliminary data.</text>
</comment>
<name>A0A5C6M8T5_9PLAN</name>
<evidence type="ECO:0000313" key="3">
    <source>
        <dbReference type="Proteomes" id="UP000321083"/>
    </source>
</evidence>
<sequence length="96" mass="10798">MSCASERGLAATGSYRGGWWRLSVSAVLLALIWCVVLPALSRRPGVRQRIEFLEGRGINPSAKFFTEQEAGWRNAAEVERRVRQHPEAFWGLPWSG</sequence>
<proteinExistence type="predicted"/>